<dbReference type="AlphaFoldDB" id="A0A7W1WUK3"/>
<evidence type="ECO:0000313" key="3">
    <source>
        <dbReference type="Proteomes" id="UP000535491"/>
    </source>
</evidence>
<dbReference type="PROSITE" id="PS50943">
    <property type="entry name" value="HTH_CROC1"/>
    <property type="match status" value="1"/>
</dbReference>
<evidence type="ECO:0000313" key="2">
    <source>
        <dbReference type="EMBL" id="MBA4496326.1"/>
    </source>
</evidence>
<dbReference type="Gene3D" id="1.25.40.10">
    <property type="entry name" value="Tetratricopeptide repeat domain"/>
    <property type="match status" value="1"/>
</dbReference>
<sequence length="132" mass="15566">MENHLYDGLIRYIIKKTRLDKGLQQRDLADLHISDGTISNVERGKVVVRDDTFNYLLNKLGLDGGKLNELVKKEKEFIEHLKFRLDCIESMLNNGYLELANEELKLIHLDEFHPLAPFLMYLKGRYIYKKKE</sequence>
<dbReference type="InterPro" id="IPR011990">
    <property type="entry name" value="TPR-like_helical_dom_sf"/>
</dbReference>
<dbReference type="InterPro" id="IPR010982">
    <property type="entry name" value="Lambda_DNA-bd_dom_sf"/>
</dbReference>
<organism evidence="2 3">
    <name type="scientific">Paenactinomyces guangxiensis</name>
    <dbReference type="NCBI Taxonomy" id="1490290"/>
    <lineage>
        <taxon>Bacteria</taxon>
        <taxon>Bacillati</taxon>
        <taxon>Bacillota</taxon>
        <taxon>Bacilli</taxon>
        <taxon>Bacillales</taxon>
        <taxon>Thermoactinomycetaceae</taxon>
        <taxon>Paenactinomyces</taxon>
    </lineage>
</organism>
<keyword evidence="3" id="KW-1185">Reference proteome</keyword>
<comment type="caution">
    <text evidence="2">The sequence shown here is derived from an EMBL/GenBank/DDBJ whole genome shotgun (WGS) entry which is preliminary data.</text>
</comment>
<dbReference type="InterPro" id="IPR001387">
    <property type="entry name" value="Cro/C1-type_HTH"/>
</dbReference>
<protein>
    <submittedName>
        <fullName evidence="2">Helix-turn-helix transcriptional regulator</fullName>
    </submittedName>
</protein>
<dbReference type="Pfam" id="PF01381">
    <property type="entry name" value="HTH_3"/>
    <property type="match status" value="1"/>
</dbReference>
<feature type="domain" description="HTH cro/C1-type" evidence="1">
    <location>
        <begin position="14"/>
        <end position="67"/>
    </location>
</feature>
<accession>A0A7W1WUK3</accession>
<evidence type="ECO:0000259" key="1">
    <source>
        <dbReference type="PROSITE" id="PS50943"/>
    </source>
</evidence>
<reference evidence="2 3" key="1">
    <citation type="submission" date="2020-07" db="EMBL/GenBank/DDBJ databases">
        <authorList>
            <person name="Feng H."/>
        </authorList>
    </citation>
    <scope>NUCLEOTIDE SEQUENCE [LARGE SCALE GENOMIC DNA]</scope>
    <source>
        <strain evidence="3">s-10</strain>
    </source>
</reference>
<dbReference type="CDD" id="cd00093">
    <property type="entry name" value="HTH_XRE"/>
    <property type="match status" value="1"/>
</dbReference>
<dbReference type="GO" id="GO:0003677">
    <property type="term" value="F:DNA binding"/>
    <property type="evidence" value="ECO:0007669"/>
    <property type="project" value="InterPro"/>
</dbReference>
<dbReference type="RefSeq" id="WP_181754654.1">
    <property type="nucleotide sequence ID" value="NZ_JACEIQ010000030.1"/>
</dbReference>
<dbReference type="Proteomes" id="UP000535491">
    <property type="component" value="Unassembled WGS sequence"/>
</dbReference>
<dbReference type="SMART" id="SM00530">
    <property type="entry name" value="HTH_XRE"/>
    <property type="match status" value="1"/>
</dbReference>
<proteinExistence type="predicted"/>
<name>A0A7W1WUK3_9BACL</name>
<gene>
    <name evidence="2" type="ORF">H1191_18850</name>
</gene>
<dbReference type="SUPFAM" id="SSF47413">
    <property type="entry name" value="lambda repressor-like DNA-binding domains"/>
    <property type="match status" value="1"/>
</dbReference>
<dbReference type="EMBL" id="JACEIQ010000030">
    <property type="protein sequence ID" value="MBA4496326.1"/>
    <property type="molecule type" value="Genomic_DNA"/>
</dbReference>